<evidence type="ECO:0000313" key="2">
    <source>
        <dbReference type="EMBL" id="KAJ3580750.1"/>
    </source>
</evidence>
<evidence type="ECO:0000313" key="3">
    <source>
        <dbReference type="Proteomes" id="UP001148018"/>
    </source>
</evidence>
<reference evidence="2" key="1">
    <citation type="submission" date="2022-07" db="EMBL/GenBank/DDBJ databases">
        <title>Chromosome-level genome of Muraenolepis orangiensis.</title>
        <authorList>
            <person name="Kim J."/>
        </authorList>
    </citation>
    <scope>NUCLEOTIDE SEQUENCE</scope>
    <source>
        <strain evidence="2">KU_S4_2022</strain>
        <tissue evidence="2">Muscle</tissue>
    </source>
</reference>
<dbReference type="EMBL" id="JANIIK010006536">
    <property type="protein sequence ID" value="KAJ3580750.1"/>
    <property type="molecule type" value="Genomic_DNA"/>
</dbReference>
<dbReference type="AlphaFoldDB" id="A0A9Q0I0C8"/>
<sequence>MEPTDTPIIQFCRLSLWRIGSRWTGKSLMRRMWSSGAEGTETLGCWSGNVLNSTLSLANLPLVYFGNISDDTRAGHGVDQGDPGPKAEGESDGEESMMNLLGFNHHHRCI</sequence>
<name>A0A9Q0I0C8_9TELE</name>
<feature type="region of interest" description="Disordered" evidence="1">
    <location>
        <begin position="74"/>
        <end position="95"/>
    </location>
</feature>
<accession>A0A9Q0I0C8</accession>
<evidence type="ECO:0000256" key="1">
    <source>
        <dbReference type="SAM" id="MobiDB-lite"/>
    </source>
</evidence>
<protein>
    <submittedName>
        <fullName evidence="2">Uncharacterized protein</fullName>
    </submittedName>
</protein>
<keyword evidence="3" id="KW-1185">Reference proteome</keyword>
<dbReference type="Proteomes" id="UP001148018">
    <property type="component" value="Unassembled WGS sequence"/>
</dbReference>
<proteinExistence type="predicted"/>
<organism evidence="2 3">
    <name type="scientific">Muraenolepis orangiensis</name>
    <name type="common">Patagonian moray cod</name>
    <dbReference type="NCBI Taxonomy" id="630683"/>
    <lineage>
        <taxon>Eukaryota</taxon>
        <taxon>Metazoa</taxon>
        <taxon>Chordata</taxon>
        <taxon>Craniata</taxon>
        <taxon>Vertebrata</taxon>
        <taxon>Euteleostomi</taxon>
        <taxon>Actinopterygii</taxon>
        <taxon>Neopterygii</taxon>
        <taxon>Teleostei</taxon>
        <taxon>Neoteleostei</taxon>
        <taxon>Acanthomorphata</taxon>
        <taxon>Zeiogadaria</taxon>
        <taxon>Gadariae</taxon>
        <taxon>Gadiformes</taxon>
        <taxon>Muraenolepidoidei</taxon>
        <taxon>Muraenolepididae</taxon>
        <taxon>Muraenolepis</taxon>
    </lineage>
</organism>
<gene>
    <name evidence="2" type="ORF">NHX12_026801</name>
</gene>
<comment type="caution">
    <text evidence="2">The sequence shown here is derived from an EMBL/GenBank/DDBJ whole genome shotgun (WGS) entry which is preliminary data.</text>
</comment>